<keyword evidence="2" id="KW-1185">Reference proteome</keyword>
<dbReference type="KEGG" id="salm:D0Y50_18200"/>
<gene>
    <name evidence="1" type="ORF">D0Y50_18200</name>
</gene>
<dbReference type="EMBL" id="CP031769">
    <property type="protein sequence ID" value="AXR08111.1"/>
    <property type="molecule type" value="Genomic_DNA"/>
</dbReference>
<accession>A0A346NRF4</accession>
<proteinExistence type="predicted"/>
<reference evidence="1 2" key="1">
    <citation type="submission" date="2018-08" db="EMBL/GenBank/DDBJ databases">
        <title>Salinimonas sediminis sp. nov., a piezophilic bacterium isolated from a deep-sea sediment sample from the New Britain Trench.</title>
        <authorList>
            <person name="Cao J."/>
        </authorList>
    </citation>
    <scope>NUCLEOTIDE SEQUENCE [LARGE SCALE GENOMIC DNA]</scope>
    <source>
        <strain evidence="1 2">N102</strain>
    </source>
</reference>
<dbReference type="InterPro" id="IPR029033">
    <property type="entry name" value="His_PPase_superfam"/>
</dbReference>
<dbReference type="SUPFAM" id="SSF53254">
    <property type="entry name" value="Phosphoglycerate mutase-like"/>
    <property type="match status" value="1"/>
</dbReference>
<dbReference type="InterPro" id="IPR013078">
    <property type="entry name" value="His_Pase_superF_clade-1"/>
</dbReference>
<protein>
    <submittedName>
        <fullName evidence="1">Phosphoglycerate mutase family protein</fullName>
    </submittedName>
</protein>
<evidence type="ECO:0000313" key="1">
    <source>
        <dbReference type="EMBL" id="AXR08111.1"/>
    </source>
</evidence>
<dbReference type="Proteomes" id="UP000262073">
    <property type="component" value="Chromosome"/>
</dbReference>
<dbReference type="Pfam" id="PF00300">
    <property type="entry name" value="His_Phos_1"/>
    <property type="match status" value="1"/>
</dbReference>
<dbReference type="AlphaFoldDB" id="A0A346NRF4"/>
<name>A0A346NRF4_9ALTE</name>
<sequence>MLYIYITFLNGLKTVSDNMEIMLIRHGRPASEHNRRLSSAGFSRWVRDYNRAVLHPQSHPRCQRDLKDYYIMSSKLRRAKLSAQRYTSYPVRQESALLNEMQIPRYRLPVKLAAWNWIYLNRALWMLGQTGPFESFSQARARIRQATEELTSKAAEHEKVCVFAHAMTNRFVARYLQQQGWTISEKDHRYWGIIRLHR</sequence>
<evidence type="ECO:0000313" key="2">
    <source>
        <dbReference type="Proteomes" id="UP000262073"/>
    </source>
</evidence>
<dbReference type="Gene3D" id="3.40.50.1240">
    <property type="entry name" value="Phosphoglycerate mutase-like"/>
    <property type="match status" value="1"/>
</dbReference>
<organism evidence="1 2">
    <name type="scientific">Salinimonas sediminis</name>
    <dbReference type="NCBI Taxonomy" id="2303538"/>
    <lineage>
        <taxon>Bacteria</taxon>
        <taxon>Pseudomonadati</taxon>
        <taxon>Pseudomonadota</taxon>
        <taxon>Gammaproteobacteria</taxon>
        <taxon>Alteromonadales</taxon>
        <taxon>Alteromonadaceae</taxon>
        <taxon>Alteromonas/Salinimonas group</taxon>
        <taxon>Salinimonas</taxon>
    </lineage>
</organism>